<dbReference type="PANTHER" id="PTHR30026:SF20">
    <property type="entry name" value="OUTER MEMBRANE PROTEIN TOLC"/>
    <property type="match status" value="1"/>
</dbReference>
<sequence length="402" mass="45206">MLAIINRNFLLAVLCVYPGLAAAISADYRSLLDKVQERQPETVLQGALSESTQAAQTQADSWIGGDVVLKFHHENDSGLDNQSMQNWQLGAEVPIQLPSHRQANQALAEGFNYQNSIYSRYLRLRASETLRRIVWSYRQAEIELQAAQENYAGLSRITDRVRLRAKLGEVPKLDVLMAEQSLLEAETQLRRKQADLDTMQGQYRAWSGSDNLPADIEETLRSERSFDEHPKIQWLQGMTQTGEAKVQQARAQKYASPSIYLGAQQDRTVTGEDHSWVVEFSVPLGTDPQHGSRVAEAKQALSNEQQALLQAKQQLLEDQIKAQAELSASRQAMEAAQQQQTLQQQALQMADKSYRWGESSLSDFLRVQNKAALANSRLLLTSVKYQQAIANLNQLYGYALDE</sequence>
<evidence type="ECO:0000256" key="4">
    <source>
        <dbReference type="ARBA" id="ARBA00022452"/>
    </source>
</evidence>
<evidence type="ECO:0000256" key="7">
    <source>
        <dbReference type="ARBA" id="ARBA00023237"/>
    </source>
</evidence>
<dbReference type="EMBL" id="JACBGI020000026">
    <property type="protein sequence ID" value="MBF6058748.1"/>
    <property type="molecule type" value="Genomic_DNA"/>
</dbReference>
<reference evidence="9 10" key="2">
    <citation type="submission" date="2020-11" db="EMBL/GenBank/DDBJ databases">
        <title>Sulfur oxidizing isolate from Hospital Hole Sinkhole.</title>
        <authorList>
            <person name="Scott K.M."/>
        </authorList>
    </citation>
    <scope>NUCLEOTIDE SEQUENCE [LARGE SCALE GENOMIC DNA]</scope>
    <source>
        <strain evidence="9 10">HH1</strain>
    </source>
</reference>
<keyword evidence="3" id="KW-0813">Transport</keyword>
<dbReference type="RefSeq" id="WP_185978895.1">
    <property type="nucleotide sequence ID" value="NZ_JACBGI020000026.1"/>
</dbReference>
<keyword evidence="4" id="KW-1134">Transmembrane beta strand</keyword>
<dbReference type="Proteomes" id="UP001193680">
    <property type="component" value="Unassembled WGS sequence"/>
</dbReference>
<comment type="caution">
    <text evidence="9">The sequence shown here is derived from an EMBL/GenBank/DDBJ whole genome shotgun (WGS) entry which is preliminary data.</text>
</comment>
<keyword evidence="5" id="KW-0812">Transmembrane</keyword>
<dbReference type="SUPFAM" id="SSF56954">
    <property type="entry name" value="Outer membrane efflux proteins (OEP)"/>
    <property type="match status" value="1"/>
</dbReference>
<evidence type="ECO:0000256" key="2">
    <source>
        <dbReference type="ARBA" id="ARBA00007613"/>
    </source>
</evidence>
<gene>
    <name evidence="9" type="ORF">H8792_010385</name>
</gene>
<dbReference type="InterPro" id="IPR003423">
    <property type="entry name" value="OMP_efflux"/>
</dbReference>
<dbReference type="PANTHER" id="PTHR30026">
    <property type="entry name" value="OUTER MEMBRANE PROTEIN TOLC"/>
    <property type="match status" value="1"/>
</dbReference>
<evidence type="ECO:0000256" key="1">
    <source>
        <dbReference type="ARBA" id="ARBA00004442"/>
    </source>
</evidence>
<evidence type="ECO:0000256" key="8">
    <source>
        <dbReference type="SAM" id="Coils"/>
    </source>
</evidence>
<evidence type="ECO:0000256" key="3">
    <source>
        <dbReference type="ARBA" id="ARBA00022448"/>
    </source>
</evidence>
<keyword evidence="7" id="KW-0998">Cell outer membrane</keyword>
<feature type="coiled-coil region" evidence="8">
    <location>
        <begin position="294"/>
        <end position="339"/>
    </location>
</feature>
<evidence type="ECO:0000313" key="9">
    <source>
        <dbReference type="EMBL" id="MBF6058748.1"/>
    </source>
</evidence>
<evidence type="ECO:0000256" key="6">
    <source>
        <dbReference type="ARBA" id="ARBA00023136"/>
    </source>
</evidence>
<dbReference type="Pfam" id="PF02321">
    <property type="entry name" value="OEP"/>
    <property type="match status" value="1"/>
</dbReference>
<dbReference type="Gene3D" id="1.20.1600.10">
    <property type="entry name" value="Outer membrane efflux proteins (OEP)"/>
    <property type="match status" value="1"/>
</dbReference>
<protein>
    <submittedName>
        <fullName evidence="9">TolC family protein</fullName>
    </submittedName>
</protein>
<dbReference type="InterPro" id="IPR051906">
    <property type="entry name" value="TolC-like"/>
</dbReference>
<keyword evidence="10" id="KW-1185">Reference proteome</keyword>
<evidence type="ECO:0000256" key="5">
    <source>
        <dbReference type="ARBA" id="ARBA00022692"/>
    </source>
</evidence>
<accession>A0ABS0C086</accession>
<keyword evidence="8" id="KW-0175">Coiled coil</keyword>
<comment type="subcellular location">
    <subcellularLocation>
        <location evidence="1">Cell outer membrane</location>
    </subcellularLocation>
</comment>
<name>A0ABS0C086_9GAMM</name>
<evidence type="ECO:0000313" key="10">
    <source>
        <dbReference type="Proteomes" id="UP001193680"/>
    </source>
</evidence>
<organism evidence="9 10">
    <name type="scientific">Thiomicrorhabdus heinhorstiae</name>
    <dbReference type="NCBI Taxonomy" id="2748010"/>
    <lineage>
        <taxon>Bacteria</taxon>
        <taxon>Pseudomonadati</taxon>
        <taxon>Pseudomonadota</taxon>
        <taxon>Gammaproteobacteria</taxon>
        <taxon>Thiotrichales</taxon>
        <taxon>Piscirickettsiaceae</taxon>
        <taxon>Thiomicrorhabdus</taxon>
    </lineage>
</organism>
<comment type="similarity">
    <text evidence="2">Belongs to the outer membrane factor (OMF) (TC 1.B.17) family.</text>
</comment>
<proteinExistence type="inferred from homology"/>
<keyword evidence="6" id="KW-0472">Membrane</keyword>
<reference evidence="9 10" key="1">
    <citation type="submission" date="2020-06" db="EMBL/GenBank/DDBJ databases">
        <authorList>
            <person name="Scott K."/>
        </authorList>
    </citation>
    <scope>NUCLEOTIDE SEQUENCE [LARGE SCALE GENOMIC DNA]</scope>
    <source>
        <strain evidence="9 10">HH1</strain>
    </source>
</reference>